<dbReference type="PANTHER" id="PTHR43080:SF2">
    <property type="entry name" value="CBS DOMAIN-CONTAINING PROTEIN"/>
    <property type="match status" value="1"/>
</dbReference>
<proteinExistence type="predicted"/>
<evidence type="ECO:0000256" key="1">
    <source>
        <dbReference type="ARBA" id="ARBA00023122"/>
    </source>
</evidence>
<reference evidence="5" key="1">
    <citation type="submission" date="2023-07" db="EMBL/GenBank/DDBJ databases">
        <title>Novel species in the genus Lipingzhangella isolated from Sambhar Salt Lake.</title>
        <authorList>
            <person name="Jiya N."/>
            <person name="Kajale S."/>
            <person name="Sharma A."/>
        </authorList>
    </citation>
    <scope>NUCLEOTIDE SEQUENCE [LARGE SCALE GENOMIC DNA]</scope>
    <source>
        <strain evidence="5">LS1_29</strain>
    </source>
</reference>
<dbReference type="PANTHER" id="PTHR43080">
    <property type="entry name" value="CBS DOMAIN-CONTAINING PROTEIN CBSX3, MITOCHONDRIAL"/>
    <property type="match status" value="1"/>
</dbReference>
<dbReference type="InterPro" id="IPR051257">
    <property type="entry name" value="Diverse_CBS-Domain"/>
</dbReference>
<gene>
    <name evidence="4" type="ORF">RIF23_13245</name>
</gene>
<dbReference type="EMBL" id="JAVLVT010000005">
    <property type="protein sequence ID" value="MDS1271262.1"/>
    <property type="molecule type" value="Genomic_DNA"/>
</dbReference>
<name>A0ABU2H8E2_9ACTN</name>
<dbReference type="InterPro" id="IPR044725">
    <property type="entry name" value="CBSX3_CBS_dom"/>
</dbReference>
<dbReference type="CDD" id="cd04623">
    <property type="entry name" value="CBS_pair_bac_euk"/>
    <property type="match status" value="1"/>
</dbReference>
<dbReference type="PROSITE" id="PS51371">
    <property type="entry name" value="CBS"/>
    <property type="match status" value="2"/>
</dbReference>
<dbReference type="InterPro" id="IPR046342">
    <property type="entry name" value="CBS_dom_sf"/>
</dbReference>
<comment type="caution">
    <text evidence="4">The sequence shown here is derived from an EMBL/GenBank/DDBJ whole genome shotgun (WGS) entry which is preliminary data.</text>
</comment>
<feature type="domain" description="CBS" evidence="3">
    <location>
        <begin position="8"/>
        <end position="66"/>
    </location>
</feature>
<keyword evidence="1 2" id="KW-0129">CBS domain</keyword>
<dbReference type="SMART" id="SM00116">
    <property type="entry name" value="CBS"/>
    <property type="match status" value="2"/>
</dbReference>
<accession>A0ABU2H8E2</accession>
<protein>
    <submittedName>
        <fullName evidence="4">CBS domain-containing protein</fullName>
    </submittedName>
</protein>
<sequence length="142" mass="15377">MRIADILRSKGTTVATCEPGTTVASLVTALNAHNVGALVVMDQGGVVRGIVSERDVVRRLAEHGPSLLEQPVSTIMTATVITCGLEDTVDTLRELMTDNRVRHVPVIVDGELSGIVSIGDVVKSRISELENDRQHLESYIYR</sequence>
<evidence type="ECO:0000313" key="4">
    <source>
        <dbReference type="EMBL" id="MDS1271262.1"/>
    </source>
</evidence>
<keyword evidence="5" id="KW-1185">Reference proteome</keyword>
<dbReference type="Gene3D" id="3.10.580.10">
    <property type="entry name" value="CBS-domain"/>
    <property type="match status" value="1"/>
</dbReference>
<dbReference type="InterPro" id="IPR000644">
    <property type="entry name" value="CBS_dom"/>
</dbReference>
<dbReference type="Proteomes" id="UP001250214">
    <property type="component" value="Unassembled WGS sequence"/>
</dbReference>
<dbReference type="SUPFAM" id="SSF54631">
    <property type="entry name" value="CBS-domain pair"/>
    <property type="match status" value="1"/>
</dbReference>
<feature type="domain" description="CBS" evidence="3">
    <location>
        <begin position="76"/>
        <end position="133"/>
    </location>
</feature>
<evidence type="ECO:0000259" key="3">
    <source>
        <dbReference type="PROSITE" id="PS51371"/>
    </source>
</evidence>
<evidence type="ECO:0000313" key="5">
    <source>
        <dbReference type="Proteomes" id="UP001250214"/>
    </source>
</evidence>
<dbReference type="Pfam" id="PF00571">
    <property type="entry name" value="CBS"/>
    <property type="match status" value="2"/>
</dbReference>
<organism evidence="4 5">
    <name type="scientific">Lipingzhangella rawalii</name>
    <dbReference type="NCBI Taxonomy" id="2055835"/>
    <lineage>
        <taxon>Bacteria</taxon>
        <taxon>Bacillati</taxon>
        <taxon>Actinomycetota</taxon>
        <taxon>Actinomycetes</taxon>
        <taxon>Streptosporangiales</taxon>
        <taxon>Nocardiopsidaceae</taxon>
        <taxon>Lipingzhangella</taxon>
    </lineage>
</organism>
<dbReference type="RefSeq" id="WP_310912791.1">
    <property type="nucleotide sequence ID" value="NZ_JAVLVT010000005.1"/>
</dbReference>
<evidence type="ECO:0000256" key="2">
    <source>
        <dbReference type="PROSITE-ProRule" id="PRU00703"/>
    </source>
</evidence>